<keyword evidence="2" id="KW-0012">Acyltransferase</keyword>
<organism evidence="4 5">
    <name type="scientific">Nocardiopsis tropica</name>
    <dbReference type="NCBI Taxonomy" id="109330"/>
    <lineage>
        <taxon>Bacteria</taxon>
        <taxon>Bacillati</taxon>
        <taxon>Actinomycetota</taxon>
        <taxon>Actinomycetes</taxon>
        <taxon>Streptosporangiales</taxon>
        <taxon>Nocardiopsidaceae</taxon>
        <taxon>Nocardiopsis</taxon>
    </lineage>
</organism>
<dbReference type="EMBL" id="JBEQNB010000032">
    <property type="protein sequence ID" value="MES0838444.1"/>
    <property type="molecule type" value="Genomic_DNA"/>
</dbReference>
<dbReference type="SUPFAM" id="SSF55729">
    <property type="entry name" value="Acyl-CoA N-acyltransferases (Nat)"/>
    <property type="match status" value="1"/>
</dbReference>
<dbReference type="PANTHER" id="PTHR43877:SF2">
    <property type="entry name" value="AMINOALKYLPHOSPHONATE N-ACETYLTRANSFERASE-RELATED"/>
    <property type="match status" value="1"/>
</dbReference>
<dbReference type="InterPro" id="IPR016181">
    <property type="entry name" value="Acyl_CoA_acyltransferase"/>
</dbReference>
<evidence type="ECO:0000256" key="2">
    <source>
        <dbReference type="ARBA" id="ARBA00023315"/>
    </source>
</evidence>
<dbReference type="Pfam" id="PF00583">
    <property type="entry name" value="Acetyltransf_1"/>
    <property type="match status" value="1"/>
</dbReference>
<dbReference type="CDD" id="cd04301">
    <property type="entry name" value="NAT_SF"/>
    <property type="match status" value="1"/>
</dbReference>
<name>A0ABV2A5G9_9ACTN</name>
<evidence type="ECO:0000256" key="1">
    <source>
        <dbReference type="ARBA" id="ARBA00022679"/>
    </source>
</evidence>
<dbReference type="InterPro" id="IPR000182">
    <property type="entry name" value="GNAT_dom"/>
</dbReference>
<sequence>MSVQTRLRPRPATDDDVQALIDLRLAAASWLRSIGSDQWHNTARAINDIRSGVASGTTWVIDHGDQVAATLTLAGPDFDFWTRDDDPHNALYLYKFMVRDEHRGTGLGDRLLDWACTRAAAGGKAWLRLDCWRTNEALHRYYLDRGFEHLRTDVFPGRGSGALFQRSTAEPGTAGG</sequence>
<keyword evidence="1" id="KW-0808">Transferase</keyword>
<evidence type="ECO:0000259" key="3">
    <source>
        <dbReference type="PROSITE" id="PS51186"/>
    </source>
</evidence>
<dbReference type="PROSITE" id="PS51186">
    <property type="entry name" value="GNAT"/>
    <property type="match status" value="1"/>
</dbReference>
<dbReference type="PANTHER" id="PTHR43877">
    <property type="entry name" value="AMINOALKYLPHOSPHONATE N-ACETYLTRANSFERASE-RELATED-RELATED"/>
    <property type="match status" value="1"/>
</dbReference>
<keyword evidence="5" id="KW-1185">Reference proteome</keyword>
<accession>A0ABV2A5G9</accession>
<comment type="caution">
    <text evidence="4">The sequence shown here is derived from an EMBL/GenBank/DDBJ whole genome shotgun (WGS) entry which is preliminary data.</text>
</comment>
<evidence type="ECO:0000313" key="4">
    <source>
        <dbReference type="EMBL" id="MES0838444.1"/>
    </source>
</evidence>
<evidence type="ECO:0000313" key="5">
    <source>
        <dbReference type="Proteomes" id="UP001432401"/>
    </source>
</evidence>
<dbReference type="Proteomes" id="UP001432401">
    <property type="component" value="Unassembled WGS sequence"/>
</dbReference>
<dbReference type="Gene3D" id="3.40.630.30">
    <property type="match status" value="1"/>
</dbReference>
<protein>
    <submittedName>
        <fullName evidence="4">GNAT family N-acetyltransferase</fullName>
    </submittedName>
</protein>
<gene>
    <name evidence="4" type="ORF">ABUK86_32085</name>
</gene>
<proteinExistence type="predicted"/>
<dbReference type="RefSeq" id="WP_352987288.1">
    <property type="nucleotide sequence ID" value="NZ_JBEQNA010000024.1"/>
</dbReference>
<dbReference type="InterPro" id="IPR050832">
    <property type="entry name" value="Bact_Acetyltransf"/>
</dbReference>
<reference evidence="4 5" key="1">
    <citation type="submission" date="2024-06" db="EMBL/GenBank/DDBJ databases">
        <authorList>
            <person name="Bataeva Y.V."/>
            <person name="Grigorian L.N."/>
            <person name="Solomentsev V.I."/>
        </authorList>
    </citation>
    <scope>NUCLEOTIDE SEQUENCE [LARGE SCALE GENOMIC DNA]</scope>
    <source>
        <strain evidence="5">SCPM-O-B-12605 (RCAM04882)</strain>
    </source>
</reference>
<feature type="domain" description="N-acetyltransferase" evidence="3">
    <location>
        <begin position="7"/>
        <end position="170"/>
    </location>
</feature>